<organism evidence="1">
    <name type="scientific">Lentimicrobium saccharophilum</name>
    <dbReference type="NCBI Taxonomy" id="1678841"/>
    <lineage>
        <taxon>Bacteria</taxon>
        <taxon>Pseudomonadati</taxon>
        <taxon>Bacteroidota</taxon>
        <taxon>Bacteroidia</taxon>
        <taxon>Bacteroidales</taxon>
        <taxon>Lentimicrobiaceae</taxon>
        <taxon>Lentimicrobium</taxon>
    </lineage>
</organism>
<protein>
    <recommendedName>
        <fullName evidence="3">Transcriptional regulator</fullName>
    </recommendedName>
</protein>
<dbReference type="OrthoDB" id="9793352at2"/>
<name>A0A0S7BVI0_9BACT</name>
<evidence type="ECO:0008006" key="3">
    <source>
        <dbReference type="Google" id="ProtNLM"/>
    </source>
</evidence>
<dbReference type="PATRIC" id="fig|1678841.3.peg.3577"/>
<sequence>MLDTLITSKTRLKLLVKFFLNASTRSYLRDLEAEFGESTNGIRVELNRFEEAGMLVSHFEGNKKIFSANINHPLFKDINSILLKYTGIDQVVQNVLKRLGGLEQAWLVGDFARGRDSDTISLLLIGDKINQEALAGYIARVEGMTERKIRYEYLLPDEVWKVAKEHPERLLLYQSGL</sequence>
<accession>A0A0S7BVI0</accession>
<gene>
    <name evidence="1" type="ORF">TBC1_12820</name>
</gene>
<keyword evidence="2" id="KW-1185">Reference proteome</keyword>
<dbReference type="RefSeq" id="WP_062045027.1">
    <property type="nucleotide sequence ID" value="NZ_DF968183.1"/>
</dbReference>
<dbReference type="Proteomes" id="UP000053091">
    <property type="component" value="Unassembled WGS sequence"/>
</dbReference>
<dbReference type="EMBL" id="DF968183">
    <property type="protein sequence ID" value="GAP45004.1"/>
    <property type="molecule type" value="Genomic_DNA"/>
</dbReference>
<dbReference type="AlphaFoldDB" id="A0A0S7BVI0"/>
<proteinExistence type="predicted"/>
<dbReference type="STRING" id="1678841.TBC1_12820"/>
<reference evidence="1" key="1">
    <citation type="journal article" date="2015" name="Genome Announc.">
        <title>Draft Genome Sequence of Bacteroidales Strain TBC1, a Novel Isolate from a Methanogenic Wastewater Treatment System.</title>
        <authorList>
            <person name="Tourlousse D.M."/>
            <person name="Matsuura N."/>
            <person name="Sun L."/>
            <person name="Toyonaga M."/>
            <person name="Kuroda K."/>
            <person name="Ohashi A."/>
            <person name="Cruz R."/>
            <person name="Yamaguchi T."/>
            <person name="Sekiguchi Y."/>
        </authorList>
    </citation>
    <scope>NUCLEOTIDE SEQUENCE [LARGE SCALE GENOMIC DNA]</scope>
    <source>
        <strain evidence="1">TBC1</strain>
    </source>
</reference>
<evidence type="ECO:0000313" key="2">
    <source>
        <dbReference type="Proteomes" id="UP000053091"/>
    </source>
</evidence>
<evidence type="ECO:0000313" key="1">
    <source>
        <dbReference type="EMBL" id="GAP45004.1"/>
    </source>
</evidence>